<dbReference type="Proteomes" id="UP000030686">
    <property type="component" value="Unassembled WGS sequence"/>
</dbReference>
<keyword evidence="1" id="KW-0378">Hydrolase</keyword>
<dbReference type="InterPro" id="IPR000073">
    <property type="entry name" value="AB_hydrolase_1"/>
</dbReference>
<dbReference type="AlphaFoldDB" id="W6Q331"/>
<dbReference type="InterPro" id="IPR029058">
    <property type="entry name" value="AB_hydrolase_fold"/>
</dbReference>
<dbReference type="EMBL" id="HG792015">
    <property type="protein sequence ID" value="CDM28609.1"/>
    <property type="molecule type" value="Genomic_DNA"/>
</dbReference>
<evidence type="ECO:0000313" key="5">
    <source>
        <dbReference type="Proteomes" id="UP000030686"/>
    </source>
</evidence>
<evidence type="ECO:0000256" key="1">
    <source>
        <dbReference type="ARBA" id="ARBA00022801"/>
    </source>
</evidence>
<name>W6Q331_PENRF</name>
<dbReference type="GO" id="GO:0016787">
    <property type="term" value="F:hydrolase activity"/>
    <property type="evidence" value="ECO:0007669"/>
    <property type="project" value="UniProtKB-KW"/>
</dbReference>
<dbReference type="GO" id="GO:0072330">
    <property type="term" value="P:monocarboxylic acid biosynthetic process"/>
    <property type="evidence" value="ECO:0007669"/>
    <property type="project" value="UniProtKB-ARBA"/>
</dbReference>
<dbReference type="PANTHER" id="PTHR22946">
    <property type="entry name" value="DIENELACTONE HYDROLASE DOMAIN-CONTAINING PROTEIN-RELATED"/>
    <property type="match status" value="1"/>
</dbReference>
<evidence type="ECO:0000259" key="3">
    <source>
        <dbReference type="Pfam" id="PF12697"/>
    </source>
</evidence>
<evidence type="ECO:0000313" key="4">
    <source>
        <dbReference type="EMBL" id="CDM28609.1"/>
    </source>
</evidence>
<organism evidence="4 5">
    <name type="scientific">Penicillium roqueforti (strain FM164)</name>
    <dbReference type="NCBI Taxonomy" id="1365484"/>
    <lineage>
        <taxon>Eukaryota</taxon>
        <taxon>Fungi</taxon>
        <taxon>Dikarya</taxon>
        <taxon>Ascomycota</taxon>
        <taxon>Pezizomycotina</taxon>
        <taxon>Eurotiomycetes</taxon>
        <taxon>Eurotiomycetidae</taxon>
        <taxon>Eurotiales</taxon>
        <taxon>Aspergillaceae</taxon>
        <taxon>Penicillium</taxon>
    </lineage>
</organism>
<dbReference type="PANTHER" id="PTHR22946:SF13">
    <property type="entry name" value="ALPHA_BETA HYDROLASE PSOB"/>
    <property type="match status" value="1"/>
</dbReference>
<dbReference type="InterPro" id="IPR050261">
    <property type="entry name" value="FrsA_esterase"/>
</dbReference>
<reference evidence="4" key="1">
    <citation type="journal article" date="2014" name="Nat. Commun.">
        <title>Multiple recent horizontal transfers of a large genomic region in cheese making fungi.</title>
        <authorList>
            <person name="Cheeseman K."/>
            <person name="Ropars J."/>
            <person name="Renault P."/>
            <person name="Dupont J."/>
            <person name="Gouzy J."/>
            <person name="Branca A."/>
            <person name="Abraham A.L."/>
            <person name="Ceppi M."/>
            <person name="Conseiller E."/>
            <person name="Debuchy R."/>
            <person name="Malagnac F."/>
            <person name="Goarin A."/>
            <person name="Silar P."/>
            <person name="Lacoste S."/>
            <person name="Sallet E."/>
            <person name="Bensimon A."/>
            <person name="Giraud T."/>
            <person name="Brygoo Y."/>
        </authorList>
    </citation>
    <scope>NUCLEOTIDE SEQUENCE [LARGE SCALE GENOMIC DNA]</scope>
    <source>
        <strain evidence="4">FM164</strain>
    </source>
</reference>
<sequence length="450" mass="50310">MHRFFKSDFFNFEFIRILSAAPYGGAEIGECLVAASDIANDNPESWHRAWLAQANKARALGDETMRTGDRVSARRAFLRASNYYRASGYMFHDAPNTPDLRVLPLALKVIETFAQALPLGNGPAFAVSIPFEPYPLPGYLYLPPASKRLKESVPLLISLGGADSIQEELYYVYAASGPNLGYAVLTFEGPGQGIMLRRDKTAMRPDWELVVGRVLDFLERFVEEYPELELNLSHVAVAGASMGGYYALRAAADPRIHACVSIDPFYDMWDFVRNHISPMLLDGWNNGWIPTQLINSMMAMAMASSFQARWEIGLAIWFFGVKTPTDTLVEMMKFTLRRPDGSSRLDDVKCPVLVSGATQSLYLEPEETLRVFNALEHLGDNRREMWIGRSPEEGGLQAKIGAIGLSVQKTFQFLDKHLNIQRLSPSQSEIEQLYIRSIRGRGGYDLTASA</sequence>
<evidence type="ECO:0000256" key="2">
    <source>
        <dbReference type="ARBA" id="ARBA00038115"/>
    </source>
</evidence>
<dbReference type="Pfam" id="PF12697">
    <property type="entry name" value="Abhydrolase_6"/>
    <property type="match status" value="1"/>
</dbReference>
<protein>
    <submittedName>
        <fullName evidence="4">Genomic scaffold, ProqFM164S01</fullName>
    </submittedName>
</protein>
<dbReference type="Gene3D" id="3.40.50.1820">
    <property type="entry name" value="alpha/beta hydrolase"/>
    <property type="match status" value="1"/>
</dbReference>
<dbReference type="Gene3D" id="1.20.1440.110">
    <property type="entry name" value="acylaminoacyl peptidase"/>
    <property type="match status" value="1"/>
</dbReference>
<gene>
    <name evidence="4" type="ORF">PROQFM164_S01g002420</name>
</gene>
<dbReference type="GO" id="GO:0017000">
    <property type="term" value="P:antibiotic biosynthetic process"/>
    <property type="evidence" value="ECO:0007669"/>
    <property type="project" value="UniProtKB-ARBA"/>
</dbReference>
<proteinExistence type="inferred from homology"/>
<dbReference type="SUPFAM" id="SSF53474">
    <property type="entry name" value="alpha/beta-Hydrolases"/>
    <property type="match status" value="1"/>
</dbReference>
<keyword evidence="5" id="KW-1185">Reference proteome</keyword>
<dbReference type="OrthoDB" id="249703at2759"/>
<comment type="similarity">
    <text evidence="2">Belongs to the AB hydrolase superfamily. FUS2 hydrolase family.</text>
</comment>
<accession>W6Q331</accession>
<feature type="domain" description="AB hydrolase-1" evidence="3">
    <location>
        <begin position="181"/>
        <end position="290"/>
    </location>
</feature>